<name>A0ABQ6MAV4_9STRA</name>
<dbReference type="Proteomes" id="UP001165060">
    <property type="component" value="Unassembled WGS sequence"/>
</dbReference>
<keyword evidence="7 8" id="KW-0472">Membrane</keyword>
<comment type="caution">
    <text evidence="9">The sequence shown here is derived from an EMBL/GenBank/DDBJ whole genome shotgun (WGS) entry which is preliminary data.</text>
</comment>
<accession>A0ABQ6MAV4</accession>
<dbReference type="PANTHER" id="PTHR22760:SF4">
    <property type="entry name" value="GPI MANNOSYLTRANSFERASE 3"/>
    <property type="match status" value="1"/>
</dbReference>
<evidence type="ECO:0000256" key="6">
    <source>
        <dbReference type="ARBA" id="ARBA00022989"/>
    </source>
</evidence>
<reference evidence="9 10" key="1">
    <citation type="journal article" date="2023" name="Commun. Biol.">
        <title>Genome analysis of Parmales, the sister group of diatoms, reveals the evolutionary specialization of diatoms from phago-mixotrophs to photoautotrophs.</title>
        <authorList>
            <person name="Ban H."/>
            <person name="Sato S."/>
            <person name="Yoshikawa S."/>
            <person name="Yamada K."/>
            <person name="Nakamura Y."/>
            <person name="Ichinomiya M."/>
            <person name="Sato N."/>
            <person name="Blanc-Mathieu R."/>
            <person name="Endo H."/>
            <person name="Kuwata A."/>
            <person name="Ogata H."/>
        </authorList>
    </citation>
    <scope>NUCLEOTIDE SEQUENCE [LARGE SCALE GENOMIC DNA]</scope>
</reference>
<organism evidence="9 10">
    <name type="scientific">Tetraparma gracilis</name>
    <dbReference type="NCBI Taxonomy" id="2962635"/>
    <lineage>
        <taxon>Eukaryota</taxon>
        <taxon>Sar</taxon>
        <taxon>Stramenopiles</taxon>
        <taxon>Ochrophyta</taxon>
        <taxon>Bolidophyceae</taxon>
        <taxon>Parmales</taxon>
        <taxon>Triparmaceae</taxon>
        <taxon>Tetraparma</taxon>
    </lineage>
</organism>
<keyword evidence="10" id="KW-1185">Reference proteome</keyword>
<evidence type="ECO:0000313" key="10">
    <source>
        <dbReference type="Proteomes" id="UP001165060"/>
    </source>
</evidence>
<gene>
    <name evidence="9" type="ORF">TeGR_g1557</name>
</gene>
<evidence type="ECO:0000256" key="7">
    <source>
        <dbReference type="ARBA" id="ARBA00023136"/>
    </source>
</evidence>
<comment type="similarity">
    <text evidence="8">Belongs to the glycosyltransferase 22 family.</text>
</comment>
<evidence type="ECO:0000256" key="3">
    <source>
        <dbReference type="ARBA" id="ARBA00022679"/>
    </source>
</evidence>
<keyword evidence="6 8" id="KW-1133">Transmembrane helix</keyword>
<keyword evidence="3" id="KW-0808">Transferase</keyword>
<sequence length="392" mass="43034">MWAFVAALLSHSSFAPDEFYQSAEPSLCLLDLPCISTWEWTVPAPIRTSLPLYLYSGFYRAVTALHPLLSVVPAVPFPLLTVVLAALLSAVPLHAQFRCSSSSLISSTWFLFYAGCRSYSNAVEMALCNVVFSLLHSPSPPPYPLLGVLCALAITVRFSAGVFFLPLFLHHLISLLLPSHTLSRASISAALSFLLRFFPPLLLSLALLHALDMGHYDMPLLSSPITWNNIEFNVLTNSSELYGVHPWHWYLSACLPQIVGVYLPFLVHSLATTDPTPRLSAARLTAVFYVAVHSLNGHKELRFLLPVLPLLLLDASASAERLNLKRDGRLLGALRAVNLLAFLFFSLVWQSGSIYSMYQIGSLIPPDATAVSVDLVTSCHATPAHTHLFRPG</sequence>
<proteinExistence type="inferred from homology"/>
<protein>
    <recommendedName>
        <fullName evidence="8">Mannosyltransferase</fullName>
        <ecNumber evidence="8">2.4.1.-</ecNumber>
    </recommendedName>
</protein>
<feature type="transmembrane region" description="Helical" evidence="8">
    <location>
        <begin position="247"/>
        <end position="267"/>
    </location>
</feature>
<keyword evidence="4 8" id="KW-0812">Transmembrane</keyword>
<evidence type="ECO:0000256" key="1">
    <source>
        <dbReference type="ARBA" id="ARBA00004477"/>
    </source>
</evidence>
<feature type="transmembrane region" description="Helical" evidence="8">
    <location>
        <begin position="330"/>
        <end position="349"/>
    </location>
</feature>
<comment type="subcellular location">
    <subcellularLocation>
        <location evidence="1 8">Endoplasmic reticulum membrane</location>
        <topology evidence="1 8">Multi-pass membrane protein</topology>
    </subcellularLocation>
</comment>
<evidence type="ECO:0000256" key="2">
    <source>
        <dbReference type="ARBA" id="ARBA00022676"/>
    </source>
</evidence>
<dbReference type="PANTHER" id="PTHR22760">
    <property type="entry name" value="GLYCOSYLTRANSFERASE"/>
    <property type="match status" value="1"/>
</dbReference>
<feature type="transmembrane region" description="Helical" evidence="8">
    <location>
        <begin position="190"/>
        <end position="211"/>
    </location>
</feature>
<evidence type="ECO:0000256" key="4">
    <source>
        <dbReference type="ARBA" id="ARBA00022692"/>
    </source>
</evidence>
<feature type="transmembrane region" description="Helical" evidence="8">
    <location>
        <begin position="77"/>
        <end position="97"/>
    </location>
</feature>
<dbReference type="EC" id="2.4.1.-" evidence="8"/>
<evidence type="ECO:0000313" key="9">
    <source>
        <dbReference type="EMBL" id="GMI22921.1"/>
    </source>
</evidence>
<dbReference type="InterPro" id="IPR005599">
    <property type="entry name" value="GPI_mannosylTrfase"/>
</dbReference>
<feature type="non-terminal residue" evidence="9">
    <location>
        <position position="392"/>
    </location>
</feature>
<dbReference type="EMBL" id="BRYB01005314">
    <property type="protein sequence ID" value="GMI22921.1"/>
    <property type="molecule type" value="Genomic_DNA"/>
</dbReference>
<keyword evidence="5 8" id="KW-0256">Endoplasmic reticulum</keyword>
<keyword evidence="2 8" id="KW-0328">Glycosyltransferase</keyword>
<evidence type="ECO:0000256" key="5">
    <source>
        <dbReference type="ARBA" id="ARBA00022824"/>
    </source>
</evidence>
<feature type="transmembrane region" description="Helical" evidence="8">
    <location>
        <begin position="144"/>
        <end position="169"/>
    </location>
</feature>
<evidence type="ECO:0000256" key="8">
    <source>
        <dbReference type="RuleBase" id="RU363075"/>
    </source>
</evidence>
<dbReference type="Pfam" id="PF03901">
    <property type="entry name" value="Glyco_transf_22"/>
    <property type="match status" value="1"/>
</dbReference>